<comment type="catalytic activity">
    <reaction evidence="9">
        <text>(E)-4-coumaroyl-CoA + 2-oxoglutarate + O2 = (E)-2,4-dihydroxycinnamoyl-CoA + succinate + CO2</text>
        <dbReference type="Rhea" id="RHEA:57868"/>
        <dbReference type="ChEBI" id="CHEBI:15379"/>
        <dbReference type="ChEBI" id="CHEBI:16526"/>
        <dbReference type="ChEBI" id="CHEBI:16810"/>
        <dbReference type="ChEBI" id="CHEBI:30031"/>
        <dbReference type="ChEBI" id="CHEBI:85008"/>
        <dbReference type="ChEBI" id="CHEBI:142398"/>
        <dbReference type="EC" id="1.14.11.62"/>
    </reaction>
</comment>
<accession>A0AAW1KDH2</accession>
<evidence type="ECO:0000256" key="7">
    <source>
        <dbReference type="ARBA" id="ARBA00023004"/>
    </source>
</evidence>
<dbReference type="FunFam" id="2.60.120.330:FF:000023">
    <property type="entry name" value="Feruloyl CoA ortho-hydroxylase 1"/>
    <property type="match status" value="1"/>
</dbReference>
<dbReference type="InterPro" id="IPR027443">
    <property type="entry name" value="IPNS-like_sf"/>
</dbReference>
<evidence type="ECO:0000256" key="10">
    <source>
        <dbReference type="RuleBase" id="RU003682"/>
    </source>
</evidence>
<dbReference type="PROSITE" id="PS51471">
    <property type="entry name" value="FE2OG_OXY"/>
    <property type="match status" value="1"/>
</dbReference>
<evidence type="ECO:0000256" key="3">
    <source>
        <dbReference type="ARBA" id="ARBA00008056"/>
    </source>
</evidence>
<dbReference type="Pfam" id="PF14226">
    <property type="entry name" value="DIOX_N"/>
    <property type="match status" value="1"/>
</dbReference>
<gene>
    <name evidence="12" type="ORF">RND81_06G189200</name>
</gene>
<name>A0AAW1KDH2_SAPOF</name>
<evidence type="ECO:0000256" key="4">
    <source>
        <dbReference type="ARBA" id="ARBA00022723"/>
    </source>
</evidence>
<comment type="cofactor">
    <cofactor evidence="1">
        <name>L-ascorbate</name>
        <dbReference type="ChEBI" id="CHEBI:38290"/>
    </cofactor>
</comment>
<evidence type="ECO:0000256" key="5">
    <source>
        <dbReference type="ARBA" id="ARBA00022964"/>
    </source>
</evidence>
<dbReference type="PANTHER" id="PTHR10209">
    <property type="entry name" value="OXIDOREDUCTASE, 2OG-FE II OXYGENASE FAMILY PROTEIN"/>
    <property type="match status" value="1"/>
</dbReference>
<evidence type="ECO:0000256" key="9">
    <source>
        <dbReference type="ARBA" id="ARBA00049557"/>
    </source>
</evidence>
<dbReference type="PANTHER" id="PTHR10209:SF243">
    <property type="entry name" value="FERULOYL COA ORTHO-HYDROXYLASE 1-RELATED"/>
    <property type="match status" value="1"/>
</dbReference>
<dbReference type="Proteomes" id="UP001443914">
    <property type="component" value="Unassembled WGS sequence"/>
</dbReference>
<keyword evidence="4 10" id="KW-0479">Metal-binding</keyword>
<dbReference type="Gene3D" id="2.60.120.330">
    <property type="entry name" value="B-lactam Antibiotic, Isopenicillin N Synthase, Chain"/>
    <property type="match status" value="1"/>
</dbReference>
<organism evidence="12 13">
    <name type="scientific">Saponaria officinalis</name>
    <name type="common">Common soapwort</name>
    <name type="synonym">Lychnis saponaria</name>
    <dbReference type="NCBI Taxonomy" id="3572"/>
    <lineage>
        <taxon>Eukaryota</taxon>
        <taxon>Viridiplantae</taxon>
        <taxon>Streptophyta</taxon>
        <taxon>Embryophyta</taxon>
        <taxon>Tracheophyta</taxon>
        <taxon>Spermatophyta</taxon>
        <taxon>Magnoliopsida</taxon>
        <taxon>eudicotyledons</taxon>
        <taxon>Gunneridae</taxon>
        <taxon>Pentapetalae</taxon>
        <taxon>Caryophyllales</taxon>
        <taxon>Caryophyllaceae</taxon>
        <taxon>Caryophylleae</taxon>
        <taxon>Saponaria</taxon>
    </lineage>
</organism>
<reference evidence="12" key="1">
    <citation type="submission" date="2024-03" db="EMBL/GenBank/DDBJ databases">
        <title>WGS assembly of Saponaria officinalis var. Norfolk2.</title>
        <authorList>
            <person name="Jenkins J."/>
            <person name="Shu S."/>
            <person name="Grimwood J."/>
            <person name="Barry K."/>
            <person name="Goodstein D."/>
            <person name="Schmutz J."/>
            <person name="Leebens-Mack J."/>
            <person name="Osbourn A."/>
        </authorList>
    </citation>
    <scope>NUCLEOTIDE SEQUENCE [LARGE SCALE GENOMIC DNA]</scope>
    <source>
        <strain evidence="12">JIC</strain>
    </source>
</reference>
<keyword evidence="6 10" id="KW-0560">Oxidoreductase</keyword>
<keyword evidence="7 10" id="KW-0408">Iron</keyword>
<evidence type="ECO:0000256" key="2">
    <source>
        <dbReference type="ARBA" id="ARBA00004918"/>
    </source>
</evidence>
<comment type="pathway">
    <text evidence="2">Phenylpropanoid metabolism.</text>
</comment>
<evidence type="ECO:0000256" key="6">
    <source>
        <dbReference type="ARBA" id="ARBA00023002"/>
    </source>
</evidence>
<dbReference type="EMBL" id="JBDFQZ010000006">
    <property type="protein sequence ID" value="KAK9715784.1"/>
    <property type="molecule type" value="Genomic_DNA"/>
</dbReference>
<keyword evidence="5" id="KW-0223">Dioxygenase</keyword>
<evidence type="ECO:0000256" key="1">
    <source>
        <dbReference type="ARBA" id="ARBA00001961"/>
    </source>
</evidence>
<dbReference type="SUPFAM" id="SSF51197">
    <property type="entry name" value="Clavaminate synthase-like"/>
    <property type="match status" value="1"/>
</dbReference>
<dbReference type="InterPro" id="IPR005123">
    <property type="entry name" value="Oxoglu/Fe-dep_dioxygenase_dom"/>
</dbReference>
<protein>
    <recommendedName>
        <fullName evidence="11">Fe2OG dioxygenase domain-containing protein</fullName>
    </recommendedName>
</protein>
<feature type="domain" description="Fe2OG dioxygenase" evidence="11">
    <location>
        <begin position="212"/>
        <end position="319"/>
    </location>
</feature>
<evidence type="ECO:0000259" key="11">
    <source>
        <dbReference type="PROSITE" id="PS51471"/>
    </source>
</evidence>
<dbReference type="GO" id="GO:0046872">
    <property type="term" value="F:metal ion binding"/>
    <property type="evidence" value="ECO:0007669"/>
    <property type="project" value="UniProtKB-KW"/>
</dbReference>
<proteinExistence type="inferred from homology"/>
<evidence type="ECO:0000313" key="12">
    <source>
        <dbReference type="EMBL" id="KAK9715784.1"/>
    </source>
</evidence>
<comment type="catalytic activity">
    <reaction evidence="8">
        <text>(E)-feruloyl-CoA + 2-oxoglutarate + O2 = (E)-6-hydroxyferuloyl-CoA + succinate + CO2</text>
        <dbReference type="Rhea" id="RHEA:57856"/>
        <dbReference type="ChEBI" id="CHEBI:15379"/>
        <dbReference type="ChEBI" id="CHEBI:16526"/>
        <dbReference type="ChEBI" id="CHEBI:16810"/>
        <dbReference type="ChEBI" id="CHEBI:30031"/>
        <dbReference type="ChEBI" id="CHEBI:87305"/>
        <dbReference type="ChEBI" id="CHEBI:142390"/>
        <dbReference type="EC" id="1.14.11.61"/>
    </reaction>
</comment>
<evidence type="ECO:0000313" key="13">
    <source>
        <dbReference type="Proteomes" id="UP001443914"/>
    </source>
</evidence>
<sequence length="369" mass="41783">MAQEIKFKENQNSNIEDLTQFVIKAGHGVKGLAEMNLENLPKQYIQPDSERPSHMKIMDTTTELKESSIPVIDMSRWDDSEVKRSICDAAESWGFFQIINHDVPVEVLEDVKKATLAFFGLGPEEKRKYFKENSPSNHVRLSTSFIPEAENAMEWKDYLSLFYVSDDEALALWPPSCRDQLLNYMRKCETVITPLVQTLMNGLGIDELDDKKWSRLTGSKRINLNYYPKCPNPELTVGVGRHSDVSTFTILLQDDIGGLYVRAPDGESWVHVPPIPGALVINVGDALQIMSNGKYKSIEHRVIANGTKDRISIPLFVNPNPSDVIGPMEEVLEKSGEVAKYKNVLYSDYTLYFYRKAHDGKGTLEFAKI</sequence>
<dbReference type="InterPro" id="IPR026992">
    <property type="entry name" value="DIOX_N"/>
</dbReference>
<dbReference type="GO" id="GO:0102312">
    <property type="term" value="F:4-coumaroyl 2'-hydroxylase activity"/>
    <property type="evidence" value="ECO:0007669"/>
    <property type="project" value="UniProtKB-EC"/>
</dbReference>
<dbReference type="Pfam" id="PF03171">
    <property type="entry name" value="2OG-FeII_Oxy"/>
    <property type="match status" value="1"/>
</dbReference>
<dbReference type="InterPro" id="IPR044861">
    <property type="entry name" value="IPNS-like_FE2OG_OXY"/>
</dbReference>
<evidence type="ECO:0000256" key="8">
    <source>
        <dbReference type="ARBA" id="ARBA00048503"/>
    </source>
</evidence>
<keyword evidence="13" id="KW-1185">Reference proteome</keyword>
<comment type="similarity">
    <text evidence="3 10">Belongs to the iron/ascorbate-dependent oxidoreductase family.</text>
</comment>
<comment type="caution">
    <text evidence="12">The sequence shown here is derived from an EMBL/GenBank/DDBJ whole genome shotgun (WGS) entry which is preliminary data.</text>
</comment>
<dbReference type="AlphaFoldDB" id="A0AAW1KDH2"/>
<dbReference type="GO" id="GO:0009805">
    <property type="term" value="P:coumarin biosynthetic process"/>
    <property type="evidence" value="ECO:0007669"/>
    <property type="project" value="UniProtKB-ARBA"/>
</dbReference>